<dbReference type="InterPro" id="IPR050266">
    <property type="entry name" value="AB_hydrolase_sf"/>
</dbReference>
<keyword evidence="1" id="KW-0732">Signal</keyword>
<dbReference type="PRINTS" id="PR00111">
    <property type="entry name" value="ABHYDROLASE"/>
</dbReference>
<dbReference type="Gene3D" id="3.40.50.1820">
    <property type="entry name" value="alpha/beta hydrolase"/>
    <property type="match status" value="1"/>
</dbReference>
<dbReference type="SUPFAM" id="SSF53474">
    <property type="entry name" value="alpha/beta-Hydrolases"/>
    <property type="match status" value="1"/>
</dbReference>
<feature type="domain" description="AB hydrolase-1" evidence="2">
    <location>
        <begin position="54"/>
        <end position="202"/>
    </location>
</feature>
<name>A0ABS7GA28_9BACT</name>
<proteinExistence type="predicted"/>
<feature type="signal peptide" evidence="1">
    <location>
        <begin position="1"/>
        <end position="22"/>
    </location>
</feature>
<sequence>MTRFTPCSLMLLFLLACGNNNNQTASRTQHNDTVSITSQGAHINYEDSKSGDTTLLFVHGWCINNTYWSAQKEHFAPRYRVVTIDLPGFGKSGKQRDTWSVENYGKDIHTMISRLGLKNVILVGHSMSGAIVLETALEHPEDVIAIVGVDNFKDADYEETDALRKENDAFYQSARENFRESMGPAVINQWLFAKNTDTAIMHRVTIDILTADTTIAVDCLELNDRYPLARKLPQYSHTLYLINSSGFPTDTAAFTKLKIRYKLYEVGPTGHYPMLESTDKFNSALESVLADIGQGK</sequence>
<gene>
    <name evidence="3" type="ORF">K1Y79_09160</name>
</gene>
<dbReference type="InterPro" id="IPR000073">
    <property type="entry name" value="AB_hydrolase_1"/>
</dbReference>
<evidence type="ECO:0000313" key="4">
    <source>
        <dbReference type="Proteomes" id="UP000812961"/>
    </source>
</evidence>
<dbReference type="PANTHER" id="PTHR43798">
    <property type="entry name" value="MONOACYLGLYCEROL LIPASE"/>
    <property type="match status" value="1"/>
</dbReference>
<dbReference type="InterPro" id="IPR029058">
    <property type="entry name" value="AB_hydrolase_fold"/>
</dbReference>
<dbReference type="Pfam" id="PF00561">
    <property type="entry name" value="Abhydrolase_1"/>
    <property type="match status" value="1"/>
</dbReference>
<dbReference type="RefSeq" id="WP_220249718.1">
    <property type="nucleotide sequence ID" value="NZ_JAICCF010000002.1"/>
</dbReference>
<feature type="chain" id="PRO_5045757938" evidence="1">
    <location>
        <begin position="23"/>
        <end position="296"/>
    </location>
</feature>
<dbReference type="GO" id="GO:0016787">
    <property type="term" value="F:hydrolase activity"/>
    <property type="evidence" value="ECO:0007669"/>
    <property type="project" value="UniProtKB-KW"/>
</dbReference>
<evidence type="ECO:0000259" key="2">
    <source>
        <dbReference type="Pfam" id="PF00561"/>
    </source>
</evidence>
<dbReference type="PROSITE" id="PS51257">
    <property type="entry name" value="PROKAR_LIPOPROTEIN"/>
    <property type="match status" value="1"/>
</dbReference>
<comment type="caution">
    <text evidence="3">The sequence shown here is derived from an EMBL/GenBank/DDBJ whole genome shotgun (WGS) entry which is preliminary data.</text>
</comment>
<dbReference type="Proteomes" id="UP000812961">
    <property type="component" value="Unassembled WGS sequence"/>
</dbReference>
<accession>A0ABS7GA28</accession>
<evidence type="ECO:0000313" key="3">
    <source>
        <dbReference type="EMBL" id="MBW8684499.1"/>
    </source>
</evidence>
<organism evidence="3 4">
    <name type="scientific">Chitinophaga rhizophila</name>
    <dbReference type="NCBI Taxonomy" id="2866212"/>
    <lineage>
        <taxon>Bacteria</taxon>
        <taxon>Pseudomonadati</taxon>
        <taxon>Bacteroidota</taxon>
        <taxon>Chitinophagia</taxon>
        <taxon>Chitinophagales</taxon>
        <taxon>Chitinophagaceae</taxon>
        <taxon>Chitinophaga</taxon>
    </lineage>
</organism>
<protein>
    <submittedName>
        <fullName evidence="3">Alpha/beta hydrolase</fullName>
    </submittedName>
</protein>
<evidence type="ECO:0000256" key="1">
    <source>
        <dbReference type="SAM" id="SignalP"/>
    </source>
</evidence>
<keyword evidence="3" id="KW-0378">Hydrolase</keyword>
<reference evidence="3 4" key="1">
    <citation type="submission" date="2021-08" db="EMBL/GenBank/DDBJ databases">
        <title>The genome sequence of Chitinophaga sp. B61.</title>
        <authorList>
            <person name="Zhang X."/>
        </authorList>
    </citation>
    <scope>NUCLEOTIDE SEQUENCE [LARGE SCALE GENOMIC DNA]</scope>
    <source>
        <strain evidence="3 4">B61</strain>
    </source>
</reference>
<dbReference type="EMBL" id="JAICCF010000002">
    <property type="protein sequence ID" value="MBW8684499.1"/>
    <property type="molecule type" value="Genomic_DNA"/>
</dbReference>
<dbReference type="PANTHER" id="PTHR43798:SF33">
    <property type="entry name" value="HYDROLASE, PUTATIVE (AFU_ORTHOLOGUE AFUA_2G14860)-RELATED"/>
    <property type="match status" value="1"/>
</dbReference>
<keyword evidence="4" id="KW-1185">Reference proteome</keyword>